<keyword evidence="1" id="KW-0472">Membrane</keyword>
<accession>A0A7G9S963</accession>
<dbReference type="AlphaFoldDB" id="A0A7G9S963"/>
<dbReference type="KEGG" id="srhi:H9L12_08600"/>
<reference evidence="2 3" key="1">
    <citation type="submission" date="2020-08" db="EMBL/GenBank/DDBJ databases">
        <title>Genome sequence of Sphingomonas rhizophila KACC 19189T.</title>
        <authorList>
            <person name="Hyun D.-W."/>
            <person name="Bae J.-W."/>
        </authorList>
    </citation>
    <scope>NUCLEOTIDE SEQUENCE [LARGE SCALE GENOMIC DNA]</scope>
    <source>
        <strain evidence="2 3">KACC 19189</strain>
    </source>
</reference>
<keyword evidence="1" id="KW-1133">Transmembrane helix</keyword>
<dbReference type="RefSeq" id="WP_187541388.1">
    <property type="nucleotide sequence ID" value="NZ_CP060717.1"/>
</dbReference>
<sequence length="78" mass="8688">MGKIHYFLVGFGVLFIGVNWYLDFPFGMAGMGIALGSIVLGIRQWFMASAHQARADNAFSNAYVGSDRKKLTYHGPDW</sequence>
<dbReference type="EMBL" id="CP060717">
    <property type="protein sequence ID" value="QNN64388.1"/>
    <property type="molecule type" value="Genomic_DNA"/>
</dbReference>
<evidence type="ECO:0000313" key="3">
    <source>
        <dbReference type="Proteomes" id="UP000515955"/>
    </source>
</evidence>
<keyword evidence="3" id="KW-1185">Reference proteome</keyword>
<dbReference type="Proteomes" id="UP000515955">
    <property type="component" value="Chromosome"/>
</dbReference>
<organism evidence="2 3">
    <name type="scientific">Sphingomonas rhizophila</name>
    <dbReference type="NCBI Taxonomy" id="2071607"/>
    <lineage>
        <taxon>Bacteria</taxon>
        <taxon>Pseudomonadati</taxon>
        <taxon>Pseudomonadota</taxon>
        <taxon>Alphaproteobacteria</taxon>
        <taxon>Sphingomonadales</taxon>
        <taxon>Sphingomonadaceae</taxon>
        <taxon>Sphingomonas</taxon>
    </lineage>
</organism>
<gene>
    <name evidence="2" type="ORF">H9L12_08600</name>
</gene>
<keyword evidence="1" id="KW-0812">Transmembrane</keyword>
<protein>
    <submittedName>
        <fullName evidence="2">Uncharacterized protein</fullName>
    </submittedName>
</protein>
<feature type="transmembrane region" description="Helical" evidence="1">
    <location>
        <begin position="28"/>
        <end position="46"/>
    </location>
</feature>
<name>A0A7G9S963_9SPHN</name>
<evidence type="ECO:0000256" key="1">
    <source>
        <dbReference type="SAM" id="Phobius"/>
    </source>
</evidence>
<proteinExistence type="predicted"/>
<evidence type="ECO:0000313" key="2">
    <source>
        <dbReference type="EMBL" id="QNN64388.1"/>
    </source>
</evidence>